<evidence type="ECO:0008006" key="3">
    <source>
        <dbReference type="Google" id="ProtNLM"/>
    </source>
</evidence>
<proteinExistence type="predicted"/>
<organism evidence="1 2">
    <name type="scientific">Leptolyngbya foveolarum</name>
    <dbReference type="NCBI Taxonomy" id="47253"/>
    <lineage>
        <taxon>Bacteria</taxon>
        <taxon>Bacillati</taxon>
        <taxon>Cyanobacteriota</taxon>
        <taxon>Cyanophyceae</taxon>
        <taxon>Leptolyngbyales</taxon>
        <taxon>Leptolyngbyaceae</taxon>
        <taxon>Leptolyngbya group</taxon>
        <taxon>Leptolyngbya</taxon>
    </lineage>
</organism>
<dbReference type="AlphaFoldDB" id="A0A2W4TX81"/>
<sequence length="77" mass="8495">MPNSSERRVTVHNTIYPKLKEWAKRDGVTVADVANAILLQTIQPYGTASRQAIAPAAAPIQQNNFPDPYQTATVSDW</sequence>
<name>A0A2W4TX81_9CYAN</name>
<dbReference type="EMBL" id="QBMC01000124">
    <property type="protein sequence ID" value="PZO13483.1"/>
    <property type="molecule type" value="Genomic_DNA"/>
</dbReference>
<comment type="caution">
    <text evidence="1">The sequence shown here is derived from an EMBL/GenBank/DDBJ whole genome shotgun (WGS) entry which is preliminary data.</text>
</comment>
<gene>
    <name evidence="1" type="ORF">DCF25_16030</name>
</gene>
<evidence type="ECO:0000313" key="1">
    <source>
        <dbReference type="EMBL" id="PZO13483.1"/>
    </source>
</evidence>
<protein>
    <recommendedName>
        <fullName evidence="3">CopG-like ribbon-helix-helix domain-containing protein</fullName>
    </recommendedName>
</protein>
<reference evidence="2" key="1">
    <citation type="submission" date="2018-04" db="EMBL/GenBank/DDBJ databases">
        <authorList>
            <person name="Cornet L."/>
        </authorList>
    </citation>
    <scope>NUCLEOTIDE SEQUENCE [LARGE SCALE GENOMIC DNA]</scope>
</reference>
<reference evidence="1 2" key="2">
    <citation type="submission" date="2018-06" db="EMBL/GenBank/DDBJ databases">
        <title>Metagenomic assembly of (sub)arctic Cyanobacteria and their associated microbiome from non-axenic cultures.</title>
        <authorList>
            <person name="Baurain D."/>
        </authorList>
    </citation>
    <scope>NUCLEOTIDE SEQUENCE [LARGE SCALE GENOMIC DNA]</scope>
    <source>
        <strain evidence="1">ULC129bin1</strain>
    </source>
</reference>
<accession>A0A2W4TX81</accession>
<evidence type="ECO:0000313" key="2">
    <source>
        <dbReference type="Proteomes" id="UP000249354"/>
    </source>
</evidence>
<dbReference type="Proteomes" id="UP000249354">
    <property type="component" value="Unassembled WGS sequence"/>
</dbReference>